<name>A0A382U780_9ZZZZ</name>
<dbReference type="AlphaFoldDB" id="A0A382U780"/>
<feature type="domain" description="PII-uridylyltransferase/Glutamine-synthetase adenylyltransferase" evidence="7">
    <location>
        <begin position="141"/>
        <end position="280"/>
    </location>
</feature>
<dbReference type="InterPro" id="IPR043519">
    <property type="entry name" value="NT_sf"/>
</dbReference>
<dbReference type="PANTHER" id="PTHR47320:SF1">
    <property type="entry name" value="BIFUNCTIONAL URIDYLYLTRANSFERASE_URIDYLYL-REMOVING ENZYME"/>
    <property type="match status" value="1"/>
</dbReference>
<dbReference type="EMBL" id="UINC01141843">
    <property type="protein sequence ID" value="SVD29827.1"/>
    <property type="molecule type" value="Genomic_DNA"/>
</dbReference>
<dbReference type="HAMAP" id="MF_00277">
    <property type="entry name" value="PII_uridylyl_transf"/>
    <property type="match status" value="1"/>
</dbReference>
<keyword evidence="3" id="KW-0378">Hydrolase</keyword>
<dbReference type="InterPro" id="IPR002934">
    <property type="entry name" value="Polymerase_NTP_transf_dom"/>
</dbReference>
<feature type="non-terminal residue" evidence="8">
    <location>
        <position position="295"/>
    </location>
</feature>
<reference evidence="8" key="1">
    <citation type="submission" date="2018-05" db="EMBL/GenBank/DDBJ databases">
        <authorList>
            <person name="Lanie J.A."/>
            <person name="Ng W.-L."/>
            <person name="Kazmierczak K.M."/>
            <person name="Andrzejewski T.M."/>
            <person name="Davidsen T.M."/>
            <person name="Wayne K.J."/>
            <person name="Tettelin H."/>
            <person name="Glass J.I."/>
            <person name="Rusch D."/>
            <person name="Podicherti R."/>
            <person name="Tsui H.-C.T."/>
            <person name="Winkler M.E."/>
        </authorList>
    </citation>
    <scope>NUCLEOTIDE SEQUENCE</scope>
</reference>
<evidence type="ECO:0000256" key="1">
    <source>
        <dbReference type="ARBA" id="ARBA00022679"/>
    </source>
</evidence>
<feature type="domain" description="Polymerase nucleotidyl transferase" evidence="6">
    <location>
        <begin position="35"/>
        <end position="96"/>
    </location>
</feature>
<evidence type="ECO:0000313" key="8">
    <source>
        <dbReference type="EMBL" id="SVD29827.1"/>
    </source>
</evidence>
<accession>A0A382U780</accession>
<sequence length="295" mass="34086">ASANSFLMDQIIRVTFDRVDGDLFPSVNPTAADRLSLIAVGGYGREEMAPFSDIDLCFLHPWKLTPRSEQVVEYLLYLLWDLGLTVGHAARSIDECIARAQKDVTICTSLLEARHICGDQPIFTQFMVRFRREVLTKGGDKFLAAKMSERTDRHTQMGKSRYVLEPNIKDGKGGLRDLHTLFWIAKYLYPVFQIDDLVSHGILKLDEKKLFEKSHKFLWTVRFHLHYLARRKEDRLTFDQQASVADLMQFGPRRNATGAERFMKYYYRVARNIGNLTRTFCSALEAEHKNTIRVT</sequence>
<proteinExistence type="inferred from homology"/>
<evidence type="ECO:0000259" key="6">
    <source>
        <dbReference type="Pfam" id="PF01909"/>
    </source>
</evidence>
<dbReference type="Gene3D" id="3.30.460.10">
    <property type="entry name" value="Beta Polymerase, domain 2"/>
    <property type="match status" value="1"/>
</dbReference>
<feature type="non-terminal residue" evidence="8">
    <location>
        <position position="1"/>
    </location>
</feature>
<dbReference type="SUPFAM" id="SSF81301">
    <property type="entry name" value="Nucleotidyltransferase"/>
    <property type="match status" value="1"/>
</dbReference>
<dbReference type="GO" id="GO:0008773">
    <property type="term" value="F:[protein-PII] uridylyltransferase activity"/>
    <property type="evidence" value="ECO:0007669"/>
    <property type="project" value="InterPro"/>
</dbReference>
<evidence type="ECO:0000256" key="2">
    <source>
        <dbReference type="ARBA" id="ARBA00022695"/>
    </source>
</evidence>
<evidence type="ECO:0008006" key="9">
    <source>
        <dbReference type="Google" id="ProtNLM"/>
    </source>
</evidence>
<dbReference type="GO" id="GO:0016787">
    <property type="term" value="F:hydrolase activity"/>
    <property type="evidence" value="ECO:0007669"/>
    <property type="project" value="UniProtKB-KW"/>
</dbReference>
<keyword evidence="2" id="KW-0548">Nucleotidyltransferase</keyword>
<evidence type="ECO:0000256" key="3">
    <source>
        <dbReference type="ARBA" id="ARBA00022801"/>
    </source>
</evidence>
<evidence type="ECO:0000256" key="5">
    <source>
        <dbReference type="ARBA" id="ARBA00023268"/>
    </source>
</evidence>
<dbReference type="CDD" id="cd05401">
    <property type="entry name" value="NT_GlnE_GlnD_like"/>
    <property type="match status" value="1"/>
</dbReference>
<dbReference type="InterPro" id="IPR010043">
    <property type="entry name" value="UTase/UR"/>
</dbReference>
<keyword evidence="5" id="KW-0511">Multifunctional enzyme</keyword>
<dbReference type="InterPro" id="IPR013546">
    <property type="entry name" value="PII_UdlTrfase/GS_AdlTrfase"/>
</dbReference>
<organism evidence="8">
    <name type="scientific">marine metagenome</name>
    <dbReference type="NCBI Taxonomy" id="408172"/>
    <lineage>
        <taxon>unclassified sequences</taxon>
        <taxon>metagenomes</taxon>
        <taxon>ecological metagenomes</taxon>
    </lineage>
</organism>
<dbReference type="Pfam" id="PF08335">
    <property type="entry name" value="GlnD_UR_UTase"/>
    <property type="match status" value="1"/>
</dbReference>
<protein>
    <recommendedName>
        <fullName evidence="9">PII-uridylyltransferase/Glutamine-synthetase adenylyltransferase domain-containing protein</fullName>
    </recommendedName>
</protein>
<keyword evidence="4" id="KW-0460">Magnesium</keyword>
<dbReference type="PANTHER" id="PTHR47320">
    <property type="entry name" value="BIFUNCTIONAL URIDYLYLTRANSFERASE/URIDYLYL-REMOVING ENZYME"/>
    <property type="match status" value="1"/>
</dbReference>
<dbReference type="SUPFAM" id="SSF81593">
    <property type="entry name" value="Nucleotidyltransferase substrate binding subunit/domain"/>
    <property type="match status" value="1"/>
</dbReference>
<evidence type="ECO:0000256" key="4">
    <source>
        <dbReference type="ARBA" id="ARBA00022842"/>
    </source>
</evidence>
<dbReference type="Pfam" id="PF01909">
    <property type="entry name" value="NTP_transf_2"/>
    <property type="match status" value="1"/>
</dbReference>
<keyword evidence="1" id="KW-0808">Transferase</keyword>
<evidence type="ECO:0000259" key="7">
    <source>
        <dbReference type="Pfam" id="PF08335"/>
    </source>
</evidence>
<gene>
    <name evidence="8" type="ORF">METZ01_LOCUS382681</name>
</gene>